<keyword evidence="3" id="KW-1185">Reference proteome</keyword>
<proteinExistence type="predicted"/>
<dbReference type="GO" id="GO:0008168">
    <property type="term" value="F:methyltransferase activity"/>
    <property type="evidence" value="ECO:0007669"/>
    <property type="project" value="UniProtKB-KW"/>
</dbReference>
<sequence length="280" mass="29010">MTDPGKPDAAAERARWAASGAAWDRWADSMADPADRVNRPLLDLCGVTAGDRLLDLASGAGEPALTAATLAGPSGLVVASDLVEPMLAGARRRAAANGAHLAFSLADMTSLPFGARSFDRVTCRFGLMFVPDDRAAVAEMARVLRPGGRAAVAVWGPLEGNILFRELAAVLDRHLGPGALAGLDVLFRHSGAGFLAEVLESGGLDGVEVRHLRLSQGVPADRPFWKATLDMAFSPALATLSPSGREALEARIAAHFAGLADGRGLVPVDMHVVLGAGAAR</sequence>
<evidence type="ECO:0000313" key="3">
    <source>
        <dbReference type="Proteomes" id="UP000501891"/>
    </source>
</evidence>
<reference evidence="2" key="1">
    <citation type="submission" date="2020-04" db="EMBL/GenBank/DDBJ databases">
        <title>A desert anoxygenic phototrophic bacterium fixes CO2 using RubisCO under aerobic conditions.</title>
        <authorList>
            <person name="Tang K."/>
        </authorList>
    </citation>
    <scope>NUCLEOTIDE SEQUENCE [LARGE SCALE GENOMIC DNA]</scope>
    <source>
        <strain evidence="2">MIMtkB3</strain>
    </source>
</reference>
<feature type="domain" description="Methyltransferase" evidence="1">
    <location>
        <begin position="54"/>
        <end position="148"/>
    </location>
</feature>
<dbReference type="Pfam" id="PF13649">
    <property type="entry name" value="Methyltransf_25"/>
    <property type="match status" value="1"/>
</dbReference>
<dbReference type="InterPro" id="IPR041698">
    <property type="entry name" value="Methyltransf_25"/>
</dbReference>
<dbReference type="Proteomes" id="UP000501891">
    <property type="component" value="Chromosome"/>
</dbReference>
<dbReference type="PANTHER" id="PTHR43591">
    <property type="entry name" value="METHYLTRANSFERASE"/>
    <property type="match status" value="1"/>
</dbReference>
<organism evidence="2 3">
    <name type="scientific">Aerophototrophica crusticola</name>
    <dbReference type="NCBI Taxonomy" id="1709002"/>
    <lineage>
        <taxon>Bacteria</taxon>
        <taxon>Pseudomonadati</taxon>
        <taxon>Pseudomonadota</taxon>
        <taxon>Alphaproteobacteria</taxon>
        <taxon>Rhodospirillales</taxon>
        <taxon>Rhodospirillaceae</taxon>
        <taxon>Aerophototrophica</taxon>
    </lineage>
</organism>
<dbReference type="KEGG" id="acru:HHL28_05355"/>
<keyword evidence="2" id="KW-0808">Transferase</keyword>
<protein>
    <submittedName>
        <fullName evidence="2">Methyltransferase domain-containing protein</fullName>
    </submittedName>
</protein>
<evidence type="ECO:0000313" key="2">
    <source>
        <dbReference type="EMBL" id="QJE72601.1"/>
    </source>
</evidence>
<dbReference type="EMBL" id="CP051775">
    <property type="protein sequence ID" value="QJE72601.1"/>
    <property type="molecule type" value="Genomic_DNA"/>
</dbReference>
<dbReference type="InterPro" id="IPR029063">
    <property type="entry name" value="SAM-dependent_MTases_sf"/>
</dbReference>
<gene>
    <name evidence="2" type="ORF">HHL28_05355</name>
</gene>
<dbReference type="SUPFAM" id="SSF53335">
    <property type="entry name" value="S-adenosyl-L-methionine-dependent methyltransferases"/>
    <property type="match status" value="1"/>
</dbReference>
<name>A0A858R5E3_9PROT</name>
<dbReference type="AlphaFoldDB" id="A0A858R5E3"/>
<evidence type="ECO:0000259" key="1">
    <source>
        <dbReference type="Pfam" id="PF13649"/>
    </source>
</evidence>
<dbReference type="Gene3D" id="3.40.50.150">
    <property type="entry name" value="Vaccinia Virus protein VP39"/>
    <property type="match status" value="1"/>
</dbReference>
<dbReference type="PANTHER" id="PTHR43591:SF24">
    <property type="entry name" value="2-METHOXY-6-POLYPRENYL-1,4-BENZOQUINOL METHYLASE, MITOCHONDRIAL"/>
    <property type="match status" value="1"/>
</dbReference>
<keyword evidence="2" id="KW-0489">Methyltransferase</keyword>
<accession>A0A858R5E3</accession>
<dbReference type="CDD" id="cd02440">
    <property type="entry name" value="AdoMet_MTases"/>
    <property type="match status" value="1"/>
</dbReference>
<dbReference type="GO" id="GO:0032259">
    <property type="term" value="P:methylation"/>
    <property type="evidence" value="ECO:0007669"/>
    <property type="project" value="UniProtKB-KW"/>
</dbReference>